<protein>
    <submittedName>
        <fullName evidence="2">Protein CBG22179</fullName>
    </submittedName>
</protein>
<feature type="compositionally biased region" description="Polar residues" evidence="1">
    <location>
        <begin position="85"/>
        <end position="95"/>
    </location>
</feature>
<proteinExistence type="predicted"/>
<feature type="compositionally biased region" description="Basic and acidic residues" evidence="1">
    <location>
        <begin position="122"/>
        <end position="131"/>
    </location>
</feature>
<dbReference type="WormBase" id="CBG22179">
    <property type="protein sequence ID" value="CBP38091"/>
    <property type="gene ID" value="WBGene00040799"/>
</dbReference>
<name>A8Y1Q9_CAEBR</name>
<feature type="compositionally biased region" description="Acidic residues" evidence="1">
    <location>
        <begin position="154"/>
        <end position="164"/>
    </location>
</feature>
<dbReference type="KEGG" id="cbr:CBG_22179"/>
<gene>
    <name evidence="2 4" type="ORF">CBG22179</name>
    <name evidence="2" type="ORF">CBG_22179</name>
</gene>
<dbReference type="EMBL" id="HE601428">
    <property type="protein sequence ID" value="CAP38829.2"/>
    <property type="molecule type" value="Genomic_DNA"/>
</dbReference>
<dbReference type="CTD" id="8580945"/>
<evidence type="ECO:0000313" key="3">
    <source>
        <dbReference type="Proteomes" id="UP000008549"/>
    </source>
</evidence>
<sequence length="292" mass="33625">MEVYKWIVGKATGTIWSLSQSEKWLVELDKDTGDTGKAKARTQSENELILKTDGDNKEVEEEEDLKLTSRHSNQPIPIPMMNDDQGPSTSQSTSRNVKKVYKTKKRAEDTPPVKRGRPRKVKKEESPERLRSPSFDAPRPKRSCRAKSEAVVAQEEDEIVSDEEPLSSDTSYEVIYGHYVKVKNGWLHKDTGDTGNIWSLRQNENWMGTRYAHRSIIELPVEIRQNVKVMLLRMIENYKEQMVPIGNNFDAELAQMREKCLLHRELSDVSSSTLRCLPATKMKLLKLRRIIK</sequence>
<evidence type="ECO:0000313" key="2">
    <source>
        <dbReference type="EMBL" id="CAP38829.2"/>
    </source>
</evidence>
<dbReference type="RefSeq" id="XP_045097502.1">
    <property type="nucleotide sequence ID" value="XM_045241979.1"/>
</dbReference>
<dbReference type="HOGENOM" id="CLU_953871_0_0_1"/>
<dbReference type="GeneID" id="8580945"/>
<keyword evidence="3" id="KW-1185">Reference proteome</keyword>
<dbReference type="AlphaFoldDB" id="A8Y1Q9"/>
<reference evidence="2 3" key="2">
    <citation type="journal article" date="2011" name="PLoS Genet.">
        <title>Caenorhabditis briggsae recombinant inbred line genotypes reveal inter-strain incompatibility and the evolution of recombination.</title>
        <authorList>
            <person name="Ross J.A."/>
            <person name="Koboldt D.C."/>
            <person name="Staisch J.E."/>
            <person name="Chamberlin H.M."/>
            <person name="Gupta B.P."/>
            <person name="Miller R.D."/>
            <person name="Baird S.E."/>
            <person name="Haag E.S."/>
        </authorList>
    </citation>
    <scope>NUCLEOTIDE SEQUENCE [LARGE SCALE GENOMIC DNA]</scope>
    <source>
        <strain evidence="2 3">AF16</strain>
    </source>
</reference>
<evidence type="ECO:0000313" key="4">
    <source>
        <dbReference type="WormBase" id="CBG22179"/>
    </source>
</evidence>
<feature type="region of interest" description="Disordered" evidence="1">
    <location>
        <begin position="32"/>
        <end position="164"/>
    </location>
</feature>
<dbReference type="InParanoid" id="A8Y1Q9"/>
<feature type="compositionally biased region" description="Basic and acidic residues" evidence="1">
    <location>
        <begin position="32"/>
        <end position="57"/>
    </location>
</feature>
<reference evidence="2 3" key="1">
    <citation type="journal article" date="2003" name="PLoS Biol.">
        <title>The genome sequence of Caenorhabditis briggsae: a platform for comparative genomics.</title>
        <authorList>
            <person name="Stein L.D."/>
            <person name="Bao Z."/>
            <person name="Blasiar D."/>
            <person name="Blumenthal T."/>
            <person name="Brent M.R."/>
            <person name="Chen N."/>
            <person name="Chinwalla A."/>
            <person name="Clarke L."/>
            <person name="Clee C."/>
            <person name="Coghlan A."/>
            <person name="Coulson A."/>
            <person name="D'Eustachio P."/>
            <person name="Fitch D.H."/>
            <person name="Fulton L.A."/>
            <person name="Fulton R.E."/>
            <person name="Griffiths-Jones S."/>
            <person name="Harris T.W."/>
            <person name="Hillier L.W."/>
            <person name="Kamath R."/>
            <person name="Kuwabara P.E."/>
            <person name="Mardis E.R."/>
            <person name="Marra M.A."/>
            <person name="Miner T.L."/>
            <person name="Minx P."/>
            <person name="Mullikin J.C."/>
            <person name="Plumb R.W."/>
            <person name="Rogers J."/>
            <person name="Schein J.E."/>
            <person name="Sohrmann M."/>
            <person name="Spieth J."/>
            <person name="Stajich J.E."/>
            <person name="Wei C."/>
            <person name="Willey D."/>
            <person name="Wilson R.K."/>
            <person name="Durbin R."/>
            <person name="Waterston R.H."/>
        </authorList>
    </citation>
    <scope>NUCLEOTIDE SEQUENCE [LARGE SCALE GENOMIC DNA]</scope>
    <source>
        <strain evidence="2 3">AF16</strain>
    </source>
</reference>
<evidence type="ECO:0000256" key="1">
    <source>
        <dbReference type="SAM" id="MobiDB-lite"/>
    </source>
</evidence>
<organism evidence="2 3">
    <name type="scientific">Caenorhabditis briggsae</name>
    <dbReference type="NCBI Taxonomy" id="6238"/>
    <lineage>
        <taxon>Eukaryota</taxon>
        <taxon>Metazoa</taxon>
        <taxon>Ecdysozoa</taxon>
        <taxon>Nematoda</taxon>
        <taxon>Chromadorea</taxon>
        <taxon>Rhabditida</taxon>
        <taxon>Rhabditina</taxon>
        <taxon>Rhabditomorpha</taxon>
        <taxon>Rhabditoidea</taxon>
        <taxon>Rhabditidae</taxon>
        <taxon>Peloderinae</taxon>
        <taxon>Caenorhabditis</taxon>
    </lineage>
</organism>
<dbReference type="Proteomes" id="UP000008549">
    <property type="component" value="Unassembled WGS sequence"/>
</dbReference>
<feature type="compositionally biased region" description="Basic residues" evidence="1">
    <location>
        <begin position="96"/>
        <end position="105"/>
    </location>
</feature>
<accession>A8Y1Q9</accession>